<dbReference type="InterPro" id="IPR011990">
    <property type="entry name" value="TPR-like_helical_dom_sf"/>
</dbReference>
<dbReference type="SMART" id="SM00671">
    <property type="entry name" value="SEL1"/>
    <property type="match status" value="2"/>
</dbReference>
<dbReference type="AlphaFoldDB" id="A0A383EHG4"/>
<dbReference type="InterPro" id="IPR006597">
    <property type="entry name" value="Sel1-like"/>
</dbReference>
<dbReference type="EMBL" id="UINC01225830">
    <property type="protein sequence ID" value="SVE56054.1"/>
    <property type="molecule type" value="Genomic_DNA"/>
</dbReference>
<dbReference type="PANTHER" id="PTHR45011">
    <property type="entry name" value="DAP3-BINDING CELL DEATH ENHANCER 1"/>
    <property type="match status" value="1"/>
</dbReference>
<name>A0A383EHG4_9ZZZZ</name>
<dbReference type="SUPFAM" id="SSF81901">
    <property type="entry name" value="HCP-like"/>
    <property type="match status" value="1"/>
</dbReference>
<dbReference type="Gene3D" id="1.25.40.10">
    <property type="entry name" value="Tetratricopeptide repeat domain"/>
    <property type="match status" value="1"/>
</dbReference>
<organism evidence="1">
    <name type="scientific">marine metagenome</name>
    <dbReference type="NCBI Taxonomy" id="408172"/>
    <lineage>
        <taxon>unclassified sequences</taxon>
        <taxon>metagenomes</taxon>
        <taxon>ecological metagenomes</taxon>
    </lineage>
</organism>
<proteinExistence type="predicted"/>
<gene>
    <name evidence="1" type="ORF">METZ01_LOCUS508908</name>
</gene>
<sequence>MKSLKLLFFLVALVSQGLSPDSEREKKEFVYDLSLATQGIIVSQYNTGVNYSLGLGIHVDMEKSVYWFQEATKQGHSKAPFNLAILYAKGGEVPKNLTLSETYFLLAAERGNKEAKVFISKIYASGFENSSEAIDKLCCPPLLLHATALPFVE</sequence>
<dbReference type="InterPro" id="IPR052748">
    <property type="entry name" value="ISR_Activator"/>
</dbReference>
<dbReference type="PANTHER" id="PTHR45011:SF1">
    <property type="entry name" value="DAP3-BINDING CELL DEATH ENHANCER 1"/>
    <property type="match status" value="1"/>
</dbReference>
<reference evidence="1" key="1">
    <citation type="submission" date="2018-05" db="EMBL/GenBank/DDBJ databases">
        <authorList>
            <person name="Lanie J.A."/>
            <person name="Ng W.-L."/>
            <person name="Kazmierczak K.M."/>
            <person name="Andrzejewski T.M."/>
            <person name="Davidsen T.M."/>
            <person name="Wayne K.J."/>
            <person name="Tettelin H."/>
            <person name="Glass J.I."/>
            <person name="Rusch D."/>
            <person name="Podicherti R."/>
            <person name="Tsui H.-C.T."/>
            <person name="Winkler M.E."/>
        </authorList>
    </citation>
    <scope>NUCLEOTIDE SEQUENCE</scope>
</reference>
<dbReference type="Pfam" id="PF08238">
    <property type="entry name" value="Sel1"/>
    <property type="match status" value="2"/>
</dbReference>
<evidence type="ECO:0008006" key="2">
    <source>
        <dbReference type="Google" id="ProtNLM"/>
    </source>
</evidence>
<protein>
    <recommendedName>
        <fullName evidence="2">Sel1 repeat family protein</fullName>
    </recommendedName>
</protein>
<accession>A0A383EHG4</accession>
<evidence type="ECO:0000313" key="1">
    <source>
        <dbReference type="EMBL" id="SVE56054.1"/>
    </source>
</evidence>